<sequence>MNSSFFNYLISFLVINLIIICAYIVIDFLTKNKYKYIQLKVSARSYFINKEISINDYFFINTIKKIVFLILIYLFILIICFTFNFYFLNKYLFQNITKKEKIEIILEVVFSDIFVSAYLLTCIITRFVYLGKIIGWRKINSKNKNKWKRFEDYLSISYLNDVIIFLTKEVNIESEFRKTHIKIRLSNFDLLNIIRKNKPIVNINEIYNWCILDYDNTYIDSKKYKIEDFATFFNAYKFNAMFNCK</sequence>
<name>A0ABZ2TLY9_9BACT</name>
<keyword evidence="1" id="KW-0812">Transmembrane</keyword>
<gene>
    <name evidence="2" type="ORF">LQ356_01070</name>
</gene>
<dbReference type="NCBIfam" id="NF045996">
    <property type="entry name" value="MAG0920_fam"/>
    <property type="match status" value="1"/>
</dbReference>
<organism evidence="2 3">
    <name type="scientific">Metamycoplasma faucium</name>
    <dbReference type="NCBI Taxonomy" id="56142"/>
    <lineage>
        <taxon>Bacteria</taxon>
        <taxon>Bacillati</taxon>
        <taxon>Mycoplasmatota</taxon>
        <taxon>Mycoplasmoidales</taxon>
        <taxon>Metamycoplasmataceae</taxon>
        <taxon>Metamycoplasma</taxon>
    </lineage>
</organism>
<evidence type="ECO:0000313" key="2">
    <source>
        <dbReference type="EMBL" id="WYM97477.1"/>
    </source>
</evidence>
<feature type="transmembrane region" description="Helical" evidence="1">
    <location>
        <begin position="108"/>
        <end position="129"/>
    </location>
</feature>
<keyword evidence="3" id="KW-1185">Reference proteome</keyword>
<dbReference type="EMBL" id="CP088155">
    <property type="protein sequence ID" value="WYM97477.1"/>
    <property type="molecule type" value="Genomic_DNA"/>
</dbReference>
<feature type="transmembrane region" description="Helical" evidence="1">
    <location>
        <begin position="66"/>
        <end position="88"/>
    </location>
</feature>
<protein>
    <submittedName>
        <fullName evidence="2">Uncharacterized protein</fullName>
    </submittedName>
</protein>
<reference evidence="2" key="1">
    <citation type="submission" date="2021-11" db="EMBL/GenBank/DDBJ databases">
        <title>The first genome sequence of unculturable Mycoplasma faucium obtained by de novo assembly of metagenomic reads.</title>
        <authorList>
            <person name="Sabat A.J."/>
            <person name="Bathoorn E."/>
            <person name="Akkerboom V."/>
            <person name="Friedrich A.W."/>
        </authorList>
    </citation>
    <scope>NUCLEOTIDE SEQUENCE [LARGE SCALE GENOMIC DNA]</scope>
    <source>
        <strain evidence="2">UMCG-MFM1</strain>
    </source>
</reference>
<dbReference type="RefSeq" id="WP_405311947.1">
    <property type="nucleotide sequence ID" value="NZ_CP088155.1"/>
</dbReference>
<keyword evidence="1" id="KW-1133">Transmembrane helix</keyword>
<dbReference type="Proteomes" id="UP001622612">
    <property type="component" value="Chromosome"/>
</dbReference>
<accession>A0ABZ2TLY9</accession>
<keyword evidence="1" id="KW-0472">Membrane</keyword>
<evidence type="ECO:0000313" key="3">
    <source>
        <dbReference type="Proteomes" id="UP001622612"/>
    </source>
</evidence>
<evidence type="ECO:0000256" key="1">
    <source>
        <dbReference type="SAM" id="Phobius"/>
    </source>
</evidence>
<proteinExistence type="predicted"/>
<feature type="transmembrane region" description="Helical" evidence="1">
    <location>
        <begin position="6"/>
        <end position="26"/>
    </location>
</feature>